<name>A0A383BLC8_9ZZZZ</name>
<accession>A0A383BLC8</accession>
<sequence>VKAVIQRVLSASVSINGNDISVINHGLLVLLGVEKDDGPADLNYMVQKTVGLRVFKDNKNNMNLSLQDVCGEALVISQFTLCADTRKGRRPNFINAAPPKIAEKIYLQYCEKLRKENISVKTGRFGSTMEVNLKNDGPVTIILNGR</sequence>
<organism evidence="2">
    <name type="scientific">marine metagenome</name>
    <dbReference type="NCBI Taxonomy" id="408172"/>
    <lineage>
        <taxon>unclassified sequences</taxon>
        <taxon>metagenomes</taxon>
        <taxon>ecological metagenomes</taxon>
    </lineage>
</organism>
<dbReference type="AlphaFoldDB" id="A0A383BLC8"/>
<reference evidence="2" key="1">
    <citation type="submission" date="2018-05" db="EMBL/GenBank/DDBJ databases">
        <authorList>
            <person name="Lanie J.A."/>
            <person name="Ng W.-L."/>
            <person name="Kazmierczak K.M."/>
            <person name="Andrzejewski T.M."/>
            <person name="Davidsen T.M."/>
            <person name="Wayne K.J."/>
            <person name="Tettelin H."/>
            <person name="Glass J.I."/>
            <person name="Rusch D."/>
            <person name="Podicherti R."/>
            <person name="Tsui H.-C.T."/>
            <person name="Winkler M.E."/>
        </authorList>
    </citation>
    <scope>NUCLEOTIDE SEQUENCE</scope>
</reference>
<dbReference type="PANTHER" id="PTHR10472:SF5">
    <property type="entry name" value="D-AMINOACYL-TRNA DEACYLASE 1"/>
    <property type="match status" value="1"/>
</dbReference>
<dbReference type="Pfam" id="PF02580">
    <property type="entry name" value="Tyr_Deacylase"/>
    <property type="match status" value="1"/>
</dbReference>
<evidence type="ECO:0000256" key="1">
    <source>
        <dbReference type="ARBA" id="ARBA00009673"/>
    </source>
</evidence>
<dbReference type="GO" id="GO:0005737">
    <property type="term" value="C:cytoplasm"/>
    <property type="evidence" value="ECO:0007669"/>
    <property type="project" value="InterPro"/>
</dbReference>
<dbReference type="PANTHER" id="PTHR10472">
    <property type="entry name" value="D-TYROSYL-TRNA TYR DEACYLASE"/>
    <property type="match status" value="1"/>
</dbReference>
<dbReference type="InterPro" id="IPR023509">
    <property type="entry name" value="DTD-like_sf"/>
</dbReference>
<protein>
    <recommendedName>
        <fullName evidence="3">D-aminoacyl-tRNA deacylase</fullName>
    </recommendedName>
</protein>
<evidence type="ECO:0000313" key="2">
    <source>
        <dbReference type="EMBL" id="SVE21006.1"/>
    </source>
</evidence>
<dbReference type="HAMAP" id="MF_00518">
    <property type="entry name" value="Deacylase_Dtd"/>
    <property type="match status" value="1"/>
</dbReference>
<dbReference type="SUPFAM" id="SSF69500">
    <property type="entry name" value="DTD-like"/>
    <property type="match status" value="1"/>
</dbReference>
<evidence type="ECO:0008006" key="3">
    <source>
        <dbReference type="Google" id="ProtNLM"/>
    </source>
</evidence>
<feature type="non-terminal residue" evidence="2">
    <location>
        <position position="1"/>
    </location>
</feature>
<dbReference type="InterPro" id="IPR003732">
    <property type="entry name" value="Daa-tRNA_deacyls_DTD"/>
</dbReference>
<dbReference type="EMBL" id="UINC01201597">
    <property type="protein sequence ID" value="SVE21006.1"/>
    <property type="molecule type" value="Genomic_DNA"/>
</dbReference>
<comment type="similarity">
    <text evidence="1">Belongs to the DTD family.</text>
</comment>
<dbReference type="NCBIfam" id="TIGR00256">
    <property type="entry name" value="D-aminoacyl-tRNA deacylase"/>
    <property type="match status" value="1"/>
</dbReference>
<dbReference type="Gene3D" id="3.50.80.10">
    <property type="entry name" value="D-tyrosyl-tRNA(Tyr) deacylase"/>
    <property type="match status" value="1"/>
</dbReference>
<gene>
    <name evidence="2" type="ORF">METZ01_LOCUS473860</name>
</gene>
<dbReference type="GO" id="GO:0051500">
    <property type="term" value="F:D-tyrosyl-tRNA(Tyr) deacylase activity"/>
    <property type="evidence" value="ECO:0007669"/>
    <property type="project" value="TreeGrafter"/>
</dbReference>
<dbReference type="FunFam" id="3.50.80.10:FF:000001">
    <property type="entry name" value="D-aminoacyl-tRNA deacylase"/>
    <property type="match status" value="1"/>
</dbReference>
<proteinExistence type="inferred from homology"/>